<feature type="transmembrane region" description="Helical" evidence="1">
    <location>
        <begin position="409"/>
        <end position="433"/>
    </location>
</feature>
<feature type="transmembrane region" description="Helical" evidence="1">
    <location>
        <begin position="33"/>
        <end position="50"/>
    </location>
</feature>
<dbReference type="Gene3D" id="3.40.50.300">
    <property type="entry name" value="P-loop containing nucleotide triphosphate hydrolases"/>
    <property type="match status" value="1"/>
</dbReference>
<dbReference type="RefSeq" id="WP_203834344.1">
    <property type="nucleotide sequence ID" value="NZ_BAAATV010000001.1"/>
</dbReference>
<name>A0ABQ3ZFK0_9ACTN</name>
<feature type="transmembrane region" description="Helical" evidence="1">
    <location>
        <begin position="607"/>
        <end position="626"/>
    </location>
</feature>
<evidence type="ECO:0000313" key="3">
    <source>
        <dbReference type="Proteomes" id="UP000603200"/>
    </source>
</evidence>
<dbReference type="SUPFAM" id="SSF52540">
    <property type="entry name" value="P-loop containing nucleoside triphosphate hydrolases"/>
    <property type="match status" value="1"/>
</dbReference>
<accession>A0ABQ3ZFK0</accession>
<evidence type="ECO:0000256" key="1">
    <source>
        <dbReference type="SAM" id="Phobius"/>
    </source>
</evidence>
<dbReference type="Proteomes" id="UP000603200">
    <property type="component" value="Unassembled WGS sequence"/>
</dbReference>
<dbReference type="EMBL" id="BOMN01000001">
    <property type="protein sequence ID" value="GIE17032.1"/>
    <property type="molecule type" value="Genomic_DNA"/>
</dbReference>
<feature type="transmembrane region" description="Helical" evidence="1">
    <location>
        <begin position="566"/>
        <end position="587"/>
    </location>
</feature>
<feature type="transmembrane region" description="Helical" evidence="1">
    <location>
        <begin position="489"/>
        <end position="514"/>
    </location>
</feature>
<organism evidence="2 3">
    <name type="scientific">Winogradskya humida</name>
    <dbReference type="NCBI Taxonomy" id="113566"/>
    <lineage>
        <taxon>Bacteria</taxon>
        <taxon>Bacillati</taxon>
        <taxon>Actinomycetota</taxon>
        <taxon>Actinomycetes</taxon>
        <taxon>Micromonosporales</taxon>
        <taxon>Micromonosporaceae</taxon>
        <taxon>Winogradskya</taxon>
    </lineage>
</organism>
<feature type="transmembrane region" description="Helical" evidence="1">
    <location>
        <begin position="520"/>
        <end position="545"/>
    </location>
</feature>
<gene>
    <name evidence="2" type="ORF">Ahu01nite_001340</name>
</gene>
<evidence type="ECO:0008006" key="4">
    <source>
        <dbReference type="Google" id="ProtNLM"/>
    </source>
</evidence>
<dbReference type="InterPro" id="IPR027417">
    <property type="entry name" value="P-loop_NTPase"/>
</dbReference>
<proteinExistence type="predicted"/>
<protein>
    <recommendedName>
        <fullName evidence="4">NACHT domain-containing protein</fullName>
    </recommendedName>
</protein>
<comment type="caution">
    <text evidence="2">The sequence shown here is derived from an EMBL/GenBank/DDBJ whole genome shotgun (WGS) entry which is preliminary data.</text>
</comment>
<keyword evidence="3" id="KW-1185">Reference proteome</keyword>
<evidence type="ECO:0000313" key="2">
    <source>
        <dbReference type="EMBL" id="GIE17032.1"/>
    </source>
</evidence>
<keyword evidence="1" id="KW-0472">Membrane</keyword>
<sequence>MRNPKGGLVAFLIGSVLTGAIYAAQGLEKAALWANLLVLPSIIVLGWQLYAEYGRFRRAEEDRTSADAEDLDQWQLHLAEILKGRYNDEYARQLRGASEIQATWKIAEKNLQGDRRPPAAVEAAFHRADNRELRAFNSLRLPRMVVLGAGGAGKTTFALRLALSMLDEAARTVPVVVSADSWRVGQENFEAFMEREMATEYPSMVGKRPSERRRGPSSVAARLLATGRVAPIVDGLDRLSRTGQETAVSAINLWLGKDRSLVLTCVGEVYKSLVANESFTLLSGSTAIEIQPVSPKAVVEYLARNTTGVIEVHSKRVGSSKLSSLAVYASSPLLATMLRDALTTQESSLARLHDLASQSDEEFRREIFSAFARQTLRATSDSFGVSQHTAQRWIYMIAQGIYKRGITRFGWWGIVSWLPRWALALTSGLIAAIMNFTIGTAVGGVGFTAIVINSVNSTVVGMTVGLGVALGMRTRPSRIVLRWPTLSELALGLISGATVGSAIGSAIYLALLIGHQKASWGLVPVAVLIGSMVGLITGLASAFDSGPGKQDGLTPELIVKRARQGALGYAAAVSGLSAIVYFCGYWLAMPFFPTSADWGTPARASFAGAAMGASSTFIAMVGLTRWCQFRISHAWLALARRTPWRLMKYMNVLVSAGLLIPAGPRYRFVHIQLQEAILSMRPGRIRINLEIRR</sequence>
<keyword evidence="1" id="KW-0812">Transmembrane</keyword>
<reference evidence="2 3" key="1">
    <citation type="submission" date="2021-01" db="EMBL/GenBank/DDBJ databases">
        <title>Whole genome shotgun sequence of Actinoplanes humidus NBRC 14915.</title>
        <authorList>
            <person name="Komaki H."/>
            <person name="Tamura T."/>
        </authorList>
    </citation>
    <scope>NUCLEOTIDE SEQUENCE [LARGE SCALE GENOMIC DNA]</scope>
    <source>
        <strain evidence="2 3">NBRC 14915</strain>
    </source>
</reference>
<keyword evidence="1" id="KW-1133">Transmembrane helix</keyword>
<feature type="transmembrane region" description="Helical" evidence="1">
    <location>
        <begin position="445"/>
        <end position="468"/>
    </location>
</feature>